<feature type="domain" description="Thiolase N-terminal" evidence="8">
    <location>
        <begin position="4"/>
        <end position="276"/>
    </location>
</feature>
<evidence type="ECO:0000256" key="5">
    <source>
        <dbReference type="ARBA" id="ARBA00023315"/>
    </source>
</evidence>
<feature type="active site" description="Proton acceptor" evidence="6">
    <location>
        <position position="362"/>
    </location>
</feature>
<protein>
    <recommendedName>
        <fullName evidence="12">Acetyl-CoA C-acetyltransferase</fullName>
    </recommendedName>
</protein>
<feature type="non-terminal residue" evidence="10">
    <location>
        <position position="406"/>
    </location>
</feature>
<dbReference type="NCBIfam" id="TIGR01930">
    <property type="entry name" value="AcCoA-C-Actrans"/>
    <property type="match status" value="1"/>
</dbReference>
<name>A0A9W7EQW8_9STRA</name>
<dbReference type="PANTHER" id="PTHR18919">
    <property type="entry name" value="ACETYL-COA C-ACYLTRANSFERASE"/>
    <property type="match status" value="1"/>
</dbReference>
<evidence type="ECO:0000256" key="3">
    <source>
        <dbReference type="ARBA" id="ARBA00022723"/>
    </source>
</evidence>
<dbReference type="GO" id="GO:0005739">
    <property type="term" value="C:mitochondrion"/>
    <property type="evidence" value="ECO:0007669"/>
    <property type="project" value="TreeGrafter"/>
</dbReference>
<dbReference type="EMBL" id="BLQM01000375">
    <property type="protein sequence ID" value="GMH86413.1"/>
    <property type="molecule type" value="Genomic_DNA"/>
</dbReference>
<evidence type="ECO:0000313" key="11">
    <source>
        <dbReference type="Proteomes" id="UP001162640"/>
    </source>
</evidence>
<dbReference type="InterPro" id="IPR002155">
    <property type="entry name" value="Thiolase"/>
</dbReference>
<dbReference type="GO" id="GO:0006635">
    <property type="term" value="P:fatty acid beta-oxidation"/>
    <property type="evidence" value="ECO:0007669"/>
    <property type="project" value="TreeGrafter"/>
</dbReference>
<feature type="active site" description="Proton acceptor" evidence="6">
    <location>
        <position position="392"/>
    </location>
</feature>
<dbReference type="Pfam" id="PF00108">
    <property type="entry name" value="Thiolase_N"/>
    <property type="match status" value="1"/>
</dbReference>
<dbReference type="Gene3D" id="3.40.47.10">
    <property type="match status" value="1"/>
</dbReference>
<sequence>RSPVIVSFKRTAIAPFNGSLSSVGAPALASATISSQLASLAESSSGKFTAESIVDVTLGNVVSSGIGQAPARQAWKGAGGHNGAHFTSPVGQCTTINKVCASGMKAAMYASQNIMLGSGPQLAGGFESMSNIPHYLPAMRTGMKLGPSQVIDGIINDGLWDVYNNQHMGMCGEKCAEDYGITREDQDAYAVESYRRANTAIEAGKFKDELAQIADVTVKSRRGDTVVNEDAEPTNFNVDKMGSLRAAFKKENGTVTAANASSLNDGAASMVMMSEEDAAAFGLTPIARVLGFGDAEQAPEDFTTAPALAVPRALAHAGVSLSDVDYHEINEAFSVVALANMKLMDLDHSRVNVNGGAVALGHPIGCSGARIIGTLINVLKQNDATIGCASICNGGGGASALIVERM</sequence>
<dbReference type="SUPFAM" id="SSF53901">
    <property type="entry name" value="Thiolase-like"/>
    <property type="match status" value="2"/>
</dbReference>
<feature type="non-terminal residue" evidence="10">
    <location>
        <position position="1"/>
    </location>
</feature>
<proteinExistence type="inferred from homology"/>
<dbReference type="GO" id="GO:0003985">
    <property type="term" value="F:acetyl-CoA C-acetyltransferase activity"/>
    <property type="evidence" value="ECO:0007669"/>
    <property type="project" value="TreeGrafter"/>
</dbReference>
<dbReference type="InterPro" id="IPR020613">
    <property type="entry name" value="Thiolase_CS"/>
</dbReference>
<keyword evidence="2 7" id="KW-0808">Transferase</keyword>
<evidence type="ECO:0000256" key="1">
    <source>
        <dbReference type="ARBA" id="ARBA00010982"/>
    </source>
</evidence>
<comment type="similarity">
    <text evidence="1 7">Belongs to the thiolase-like superfamily. Thiolase family.</text>
</comment>
<keyword evidence="5 7" id="KW-0012">Acyltransferase</keyword>
<keyword evidence="4" id="KW-0630">Potassium</keyword>
<evidence type="ECO:0000256" key="7">
    <source>
        <dbReference type="RuleBase" id="RU003557"/>
    </source>
</evidence>
<organism evidence="10 11">
    <name type="scientific">Triparma laevis f. inornata</name>
    <dbReference type="NCBI Taxonomy" id="1714386"/>
    <lineage>
        <taxon>Eukaryota</taxon>
        <taxon>Sar</taxon>
        <taxon>Stramenopiles</taxon>
        <taxon>Ochrophyta</taxon>
        <taxon>Bolidophyceae</taxon>
        <taxon>Parmales</taxon>
        <taxon>Triparmaceae</taxon>
        <taxon>Triparma</taxon>
    </lineage>
</organism>
<evidence type="ECO:0000313" key="10">
    <source>
        <dbReference type="EMBL" id="GMH86413.1"/>
    </source>
</evidence>
<comment type="caution">
    <text evidence="10">The sequence shown here is derived from an EMBL/GenBank/DDBJ whole genome shotgun (WGS) entry which is preliminary data.</text>
</comment>
<dbReference type="AlphaFoldDB" id="A0A9W7EQW8"/>
<evidence type="ECO:0000259" key="9">
    <source>
        <dbReference type="Pfam" id="PF02803"/>
    </source>
</evidence>
<dbReference type="PANTHER" id="PTHR18919:SF156">
    <property type="entry name" value="ACETYL-COA ACETYLTRANSFERASE, MITOCHONDRIAL"/>
    <property type="match status" value="1"/>
</dbReference>
<evidence type="ECO:0000256" key="4">
    <source>
        <dbReference type="ARBA" id="ARBA00022958"/>
    </source>
</evidence>
<dbReference type="Proteomes" id="UP001162640">
    <property type="component" value="Unassembled WGS sequence"/>
</dbReference>
<dbReference type="Pfam" id="PF02803">
    <property type="entry name" value="Thiolase_C"/>
    <property type="match status" value="1"/>
</dbReference>
<dbReference type="InterPro" id="IPR016039">
    <property type="entry name" value="Thiolase-like"/>
</dbReference>
<feature type="active site" description="Acyl-thioester intermediate" evidence="6">
    <location>
        <position position="100"/>
    </location>
</feature>
<evidence type="ECO:0000256" key="6">
    <source>
        <dbReference type="PIRSR" id="PIRSR000429-1"/>
    </source>
</evidence>
<evidence type="ECO:0008006" key="12">
    <source>
        <dbReference type="Google" id="ProtNLM"/>
    </source>
</evidence>
<dbReference type="CDD" id="cd00751">
    <property type="entry name" value="thiolase"/>
    <property type="match status" value="1"/>
</dbReference>
<keyword evidence="3" id="KW-0479">Metal-binding</keyword>
<dbReference type="PROSITE" id="PS00737">
    <property type="entry name" value="THIOLASE_2"/>
    <property type="match status" value="1"/>
</dbReference>
<gene>
    <name evidence="10" type="ORF">TL16_g10533</name>
</gene>
<dbReference type="InterPro" id="IPR020617">
    <property type="entry name" value="Thiolase_C"/>
</dbReference>
<accession>A0A9W7EQW8</accession>
<dbReference type="GO" id="GO:0046872">
    <property type="term" value="F:metal ion binding"/>
    <property type="evidence" value="ECO:0007669"/>
    <property type="project" value="UniProtKB-KW"/>
</dbReference>
<dbReference type="InterPro" id="IPR020616">
    <property type="entry name" value="Thiolase_N"/>
</dbReference>
<evidence type="ECO:0000259" key="8">
    <source>
        <dbReference type="Pfam" id="PF00108"/>
    </source>
</evidence>
<feature type="domain" description="Thiolase C-terminal" evidence="9">
    <location>
        <begin position="283"/>
        <end position="405"/>
    </location>
</feature>
<evidence type="ECO:0000256" key="2">
    <source>
        <dbReference type="ARBA" id="ARBA00022679"/>
    </source>
</evidence>
<dbReference type="FunFam" id="3.40.47.10:FF:000007">
    <property type="entry name" value="acetyl-CoA acetyltransferase, mitochondrial"/>
    <property type="match status" value="1"/>
</dbReference>
<reference evidence="11" key="1">
    <citation type="journal article" date="2023" name="Commun. Biol.">
        <title>Genome analysis of Parmales, the sister group of diatoms, reveals the evolutionary specialization of diatoms from phago-mixotrophs to photoautotrophs.</title>
        <authorList>
            <person name="Ban H."/>
            <person name="Sato S."/>
            <person name="Yoshikawa S."/>
            <person name="Yamada K."/>
            <person name="Nakamura Y."/>
            <person name="Ichinomiya M."/>
            <person name="Sato N."/>
            <person name="Blanc-Mathieu R."/>
            <person name="Endo H."/>
            <person name="Kuwata A."/>
            <person name="Ogata H."/>
        </authorList>
    </citation>
    <scope>NUCLEOTIDE SEQUENCE [LARGE SCALE GENOMIC DNA]</scope>
</reference>
<dbReference type="PIRSF" id="PIRSF000429">
    <property type="entry name" value="Ac-CoA_Ac_transf"/>
    <property type="match status" value="1"/>
</dbReference>